<evidence type="ECO:0000313" key="2">
    <source>
        <dbReference type="Proteomes" id="UP000467841"/>
    </source>
</evidence>
<protein>
    <submittedName>
        <fullName evidence="1">Uncharacterized protein</fullName>
    </submittedName>
</protein>
<reference evidence="1" key="1">
    <citation type="submission" date="2020-01" db="EMBL/GenBank/DDBJ databases">
        <authorList>
            <person name="Mishra B."/>
        </authorList>
    </citation>
    <scope>NUCLEOTIDE SEQUENCE [LARGE SCALE GENOMIC DNA]</scope>
</reference>
<comment type="caution">
    <text evidence="1">The sequence shown here is derived from an EMBL/GenBank/DDBJ whole genome shotgun (WGS) entry which is preliminary data.</text>
</comment>
<accession>A0A6D2I478</accession>
<proteinExistence type="predicted"/>
<dbReference type="Proteomes" id="UP000467841">
    <property type="component" value="Unassembled WGS sequence"/>
</dbReference>
<name>A0A6D2I478_9BRAS</name>
<dbReference type="EMBL" id="CACVBM020000643">
    <property type="protein sequence ID" value="CAA7021638.1"/>
    <property type="molecule type" value="Genomic_DNA"/>
</dbReference>
<evidence type="ECO:0000313" key="1">
    <source>
        <dbReference type="EMBL" id="CAA7021638.1"/>
    </source>
</evidence>
<dbReference type="AlphaFoldDB" id="A0A6D2I478"/>
<sequence>MLRKCLHPTQARFDSACEDFREEGKGSEEQEDSLTKAFVGLQWFYRGDLGARGKDEVEVQEVVRQAGEDLQCGGLARSRFYGLRDVFVMFRG</sequence>
<keyword evidence="2" id="KW-1185">Reference proteome</keyword>
<organism evidence="1 2">
    <name type="scientific">Microthlaspi erraticum</name>
    <dbReference type="NCBI Taxonomy" id="1685480"/>
    <lineage>
        <taxon>Eukaryota</taxon>
        <taxon>Viridiplantae</taxon>
        <taxon>Streptophyta</taxon>
        <taxon>Embryophyta</taxon>
        <taxon>Tracheophyta</taxon>
        <taxon>Spermatophyta</taxon>
        <taxon>Magnoliopsida</taxon>
        <taxon>eudicotyledons</taxon>
        <taxon>Gunneridae</taxon>
        <taxon>Pentapetalae</taxon>
        <taxon>rosids</taxon>
        <taxon>malvids</taxon>
        <taxon>Brassicales</taxon>
        <taxon>Brassicaceae</taxon>
        <taxon>Coluteocarpeae</taxon>
        <taxon>Microthlaspi</taxon>
    </lineage>
</organism>
<gene>
    <name evidence="1" type="ORF">MERR_LOCUS8873</name>
</gene>